<dbReference type="SUPFAM" id="SSF55021">
    <property type="entry name" value="ACT-like"/>
    <property type="match status" value="1"/>
</dbReference>
<dbReference type="GO" id="GO:0009090">
    <property type="term" value="P:homoserine biosynthetic process"/>
    <property type="evidence" value="ECO:0007669"/>
    <property type="project" value="TreeGrafter"/>
</dbReference>
<dbReference type="PROSITE" id="PS51671">
    <property type="entry name" value="ACT"/>
    <property type="match status" value="1"/>
</dbReference>
<evidence type="ECO:0000256" key="5">
    <source>
        <dbReference type="ARBA" id="ARBA00022777"/>
    </source>
</evidence>
<name>E6QRG0_9ZZZZ</name>
<dbReference type="GO" id="GO:0005524">
    <property type="term" value="F:ATP binding"/>
    <property type="evidence" value="ECO:0007669"/>
    <property type="project" value="UniProtKB-KW"/>
</dbReference>
<dbReference type="GO" id="GO:0009089">
    <property type="term" value="P:lysine biosynthetic process via diaminopimelate"/>
    <property type="evidence" value="ECO:0007669"/>
    <property type="project" value="TreeGrafter"/>
</dbReference>
<evidence type="ECO:0000313" key="8">
    <source>
        <dbReference type="EMBL" id="CBI09832.1"/>
    </source>
</evidence>
<sequence>MFKTLAQENINIQMISTSEIKISVVIDEKYLELAVRVLHDVFELEKPR</sequence>
<evidence type="ECO:0000259" key="7">
    <source>
        <dbReference type="PROSITE" id="PS51671"/>
    </source>
</evidence>
<dbReference type="AlphaFoldDB" id="E6QRG0"/>
<dbReference type="GO" id="GO:0004072">
    <property type="term" value="F:aspartate kinase activity"/>
    <property type="evidence" value="ECO:0007669"/>
    <property type="project" value="UniProtKB-EC"/>
</dbReference>
<comment type="similarity">
    <text evidence="1">Belongs to the aspartokinase family.</text>
</comment>
<keyword evidence="6" id="KW-0067">ATP-binding</keyword>
<accession>E6QRG0</accession>
<dbReference type="GO" id="GO:0005829">
    <property type="term" value="C:cytosol"/>
    <property type="evidence" value="ECO:0007669"/>
    <property type="project" value="TreeGrafter"/>
</dbReference>
<dbReference type="Pfam" id="PF22468">
    <property type="entry name" value="ACT_9"/>
    <property type="match status" value="1"/>
</dbReference>
<keyword evidence="5 8" id="KW-0418">Kinase</keyword>
<organism evidence="8">
    <name type="scientific">mine drainage metagenome</name>
    <dbReference type="NCBI Taxonomy" id="410659"/>
    <lineage>
        <taxon>unclassified sequences</taxon>
        <taxon>metagenomes</taxon>
        <taxon>ecological metagenomes</taxon>
    </lineage>
</organism>
<dbReference type="InterPro" id="IPR054352">
    <property type="entry name" value="ACT_Aspartokinase"/>
</dbReference>
<feature type="domain" description="ACT" evidence="7">
    <location>
        <begin position="1"/>
        <end position="48"/>
    </location>
</feature>
<dbReference type="PANTHER" id="PTHR21499:SF3">
    <property type="entry name" value="ASPARTOKINASE"/>
    <property type="match status" value="1"/>
</dbReference>
<gene>
    <name evidence="8" type="ORF">CARN7_0577</name>
</gene>
<keyword evidence="4" id="KW-0547">Nucleotide-binding</keyword>
<dbReference type="PANTHER" id="PTHR21499">
    <property type="entry name" value="ASPARTATE KINASE"/>
    <property type="match status" value="1"/>
</dbReference>
<dbReference type="CDD" id="cd04923">
    <property type="entry name" value="ACT_AK-LysC-DapG-like_2"/>
    <property type="match status" value="1"/>
</dbReference>
<evidence type="ECO:0000256" key="6">
    <source>
        <dbReference type="ARBA" id="ARBA00022840"/>
    </source>
</evidence>
<proteinExistence type="inferred from homology"/>
<evidence type="ECO:0000256" key="3">
    <source>
        <dbReference type="ARBA" id="ARBA00022679"/>
    </source>
</evidence>
<protein>
    <recommendedName>
        <fullName evidence="2">aspartate kinase</fullName>
        <ecNumber evidence="2">2.7.2.4</ecNumber>
    </recommendedName>
</protein>
<keyword evidence="3 8" id="KW-0808">Transferase</keyword>
<dbReference type="EMBL" id="CABR01000054">
    <property type="protein sequence ID" value="CBI09832.1"/>
    <property type="molecule type" value="Genomic_DNA"/>
</dbReference>
<evidence type="ECO:0000256" key="2">
    <source>
        <dbReference type="ARBA" id="ARBA00013059"/>
    </source>
</evidence>
<dbReference type="Gene3D" id="3.30.2130.10">
    <property type="entry name" value="VC0802-like"/>
    <property type="match status" value="1"/>
</dbReference>
<dbReference type="InterPro" id="IPR002912">
    <property type="entry name" value="ACT_dom"/>
</dbReference>
<evidence type="ECO:0000256" key="1">
    <source>
        <dbReference type="ARBA" id="ARBA00010122"/>
    </source>
</evidence>
<comment type="caution">
    <text evidence="8">The sequence shown here is derived from an EMBL/GenBank/DDBJ whole genome shotgun (WGS) entry which is preliminary data.</text>
</comment>
<reference evidence="8" key="1">
    <citation type="submission" date="2009-10" db="EMBL/GenBank/DDBJ databases">
        <title>Diversity of trophic interactions inside an arsenic-rich microbial ecosystem.</title>
        <authorList>
            <person name="Bertin P.N."/>
            <person name="Heinrich-Salmeron A."/>
            <person name="Pelletier E."/>
            <person name="Goulhen-Chollet F."/>
            <person name="Arsene-Ploetze F."/>
            <person name="Gallien S."/>
            <person name="Calteau A."/>
            <person name="Vallenet D."/>
            <person name="Casiot C."/>
            <person name="Chane-Woon-Ming B."/>
            <person name="Giloteaux L."/>
            <person name="Barakat M."/>
            <person name="Bonnefoy V."/>
            <person name="Bruneel O."/>
            <person name="Chandler M."/>
            <person name="Cleiss J."/>
            <person name="Duran R."/>
            <person name="Elbaz-Poulichet F."/>
            <person name="Fonknechten N."/>
            <person name="Lauga B."/>
            <person name="Mornico D."/>
            <person name="Ortet P."/>
            <person name="Schaeffer C."/>
            <person name="Siguier P."/>
            <person name="Alexander Thil Smith A."/>
            <person name="Van Dorsselaer A."/>
            <person name="Weissenbach J."/>
            <person name="Medigue C."/>
            <person name="Le Paslier D."/>
        </authorList>
    </citation>
    <scope>NUCLEOTIDE SEQUENCE</scope>
</reference>
<dbReference type="EC" id="2.7.2.4" evidence="2"/>
<dbReference type="InterPro" id="IPR045865">
    <property type="entry name" value="ACT-like_dom_sf"/>
</dbReference>
<evidence type="ECO:0000256" key="4">
    <source>
        <dbReference type="ARBA" id="ARBA00022741"/>
    </source>
</evidence>